<protein>
    <submittedName>
        <fullName evidence="2">Uncharacterized protein</fullName>
    </submittedName>
</protein>
<dbReference type="PANTHER" id="PTHR32153">
    <property type="entry name" value="OJ000223_09.16 PROTEIN"/>
    <property type="match status" value="1"/>
</dbReference>
<dbReference type="EnsemblPlants" id="EMT26444">
    <property type="protein sequence ID" value="EMT26444"/>
    <property type="gene ID" value="F775_06342"/>
</dbReference>
<dbReference type="Pfam" id="PF00646">
    <property type="entry name" value="F-box"/>
    <property type="match status" value="1"/>
</dbReference>
<dbReference type="InterPro" id="IPR001810">
    <property type="entry name" value="F-box_dom"/>
</dbReference>
<sequence>MPEEITGVEASGGAATWGGGSAASWGGGGAASAAASRVESSQILEGGLDDSEPRGNMWVERESKGLGRPNRAYQMGQRINLRQAFWDGKSIKFVQSISIFLLEGNEDDRLSKLPDDLLLNIVERLDIADAARTTILSRRWKDVLARLSKVVIRADSFESKHTTSKLKKEDIVQSNTTVLDATRSILERRAGSLHTIQLLCMQFYLGDESIFIGQTVANSIATQKVASVDFTILTKVRRNCTKDELLTNGRQFMSFFDSCPNTFGCLARLTLENLRLGESAFPKNFSICKQLEFLFLHNCDMGIQSLLEVEHPQLSELVIASGCFKRVHLKWAPKLTILKFSIFRSKDDPFCLGYVPLLQTVSIINTALSWHKMLKLSELLGKTAISILHLNFRSEKIWVKPEGRRQLLPVFHKLRIVNLLNIPEECDLTWTMFLLQGAPNLKELRIVVRDHLCLVEQRKKGAFSEEKDKGLEWEPSASDFKHHNLAGLSIYGRFQAEDKLVSYARSIMQAAVNLEDIKLYKSPVCQRCKHMRPEWTLERSHRLATKSKRGCPRRSGFTS</sequence>
<accession>M8BWV3</accession>
<dbReference type="PROSITE" id="PS50181">
    <property type="entry name" value="FBOX"/>
    <property type="match status" value="1"/>
</dbReference>
<feature type="compositionally biased region" description="Gly residues" evidence="1">
    <location>
        <begin position="15"/>
        <end position="30"/>
    </location>
</feature>
<evidence type="ECO:0000313" key="2">
    <source>
        <dbReference type="EnsemblPlants" id="EMT26444"/>
    </source>
</evidence>
<dbReference type="Gene3D" id="1.20.1280.50">
    <property type="match status" value="1"/>
</dbReference>
<dbReference type="SMART" id="SM00256">
    <property type="entry name" value="FBOX"/>
    <property type="match status" value="1"/>
</dbReference>
<dbReference type="InterPro" id="IPR044997">
    <property type="entry name" value="F-box_plant"/>
</dbReference>
<feature type="region of interest" description="Disordered" evidence="1">
    <location>
        <begin position="1"/>
        <end position="31"/>
    </location>
</feature>
<reference evidence="2" key="1">
    <citation type="submission" date="2015-06" db="UniProtKB">
        <authorList>
            <consortium name="EnsemblPlants"/>
        </authorList>
    </citation>
    <scope>IDENTIFICATION</scope>
</reference>
<dbReference type="InterPro" id="IPR036047">
    <property type="entry name" value="F-box-like_dom_sf"/>
</dbReference>
<organism evidence="2">
    <name type="scientific">Aegilops tauschii</name>
    <name type="common">Tausch's goatgrass</name>
    <name type="synonym">Aegilops squarrosa</name>
    <dbReference type="NCBI Taxonomy" id="37682"/>
    <lineage>
        <taxon>Eukaryota</taxon>
        <taxon>Viridiplantae</taxon>
        <taxon>Streptophyta</taxon>
        <taxon>Embryophyta</taxon>
        <taxon>Tracheophyta</taxon>
        <taxon>Spermatophyta</taxon>
        <taxon>Magnoliopsida</taxon>
        <taxon>Liliopsida</taxon>
        <taxon>Poales</taxon>
        <taxon>Poaceae</taxon>
        <taxon>BOP clade</taxon>
        <taxon>Pooideae</taxon>
        <taxon>Triticodae</taxon>
        <taxon>Triticeae</taxon>
        <taxon>Triticinae</taxon>
        <taxon>Aegilops</taxon>
    </lineage>
</organism>
<proteinExistence type="predicted"/>
<dbReference type="AlphaFoldDB" id="M8BWV3"/>
<name>M8BWV3_AEGTA</name>
<dbReference type="SUPFAM" id="SSF81383">
    <property type="entry name" value="F-box domain"/>
    <property type="match status" value="1"/>
</dbReference>
<dbReference type="InterPro" id="IPR032675">
    <property type="entry name" value="LRR_dom_sf"/>
</dbReference>
<dbReference type="Gene3D" id="3.80.10.10">
    <property type="entry name" value="Ribonuclease Inhibitor"/>
    <property type="match status" value="1"/>
</dbReference>
<evidence type="ECO:0000256" key="1">
    <source>
        <dbReference type="SAM" id="MobiDB-lite"/>
    </source>
</evidence>
<dbReference type="SUPFAM" id="SSF52047">
    <property type="entry name" value="RNI-like"/>
    <property type="match status" value="1"/>
</dbReference>